<accession>A0A4Q1BR75</accession>
<keyword evidence="2" id="KW-0732">Signal</keyword>
<comment type="caution">
    <text evidence="3">The sequence shown here is derived from an EMBL/GenBank/DDBJ whole genome shotgun (WGS) entry which is preliminary data.</text>
</comment>
<organism evidence="3 4">
    <name type="scientific">Tremella mesenterica</name>
    <name type="common">Jelly fungus</name>
    <dbReference type="NCBI Taxonomy" id="5217"/>
    <lineage>
        <taxon>Eukaryota</taxon>
        <taxon>Fungi</taxon>
        <taxon>Dikarya</taxon>
        <taxon>Basidiomycota</taxon>
        <taxon>Agaricomycotina</taxon>
        <taxon>Tremellomycetes</taxon>
        <taxon>Tremellales</taxon>
        <taxon>Tremellaceae</taxon>
        <taxon>Tremella</taxon>
    </lineage>
</organism>
<keyword evidence="4" id="KW-1185">Reference proteome</keyword>
<dbReference type="Proteomes" id="UP000289152">
    <property type="component" value="Unassembled WGS sequence"/>
</dbReference>
<protein>
    <submittedName>
        <fullName evidence="3">Uncharacterized protein</fullName>
    </submittedName>
</protein>
<dbReference type="AlphaFoldDB" id="A0A4Q1BR75"/>
<evidence type="ECO:0000313" key="4">
    <source>
        <dbReference type="Proteomes" id="UP000289152"/>
    </source>
</evidence>
<feature type="region of interest" description="Disordered" evidence="1">
    <location>
        <begin position="57"/>
        <end position="108"/>
    </location>
</feature>
<evidence type="ECO:0000313" key="3">
    <source>
        <dbReference type="EMBL" id="RXK40466.1"/>
    </source>
</evidence>
<feature type="compositionally biased region" description="Polar residues" evidence="1">
    <location>
        <begin position="82"/>
        <end position="108"/>
    </location>
</feature>
<feature type="signal peptide" evidence="2">
    <location>
        <begin position="1"/>
        <end position="19"/>
    </location>
</feature>
<evidence type="ECO:0000256" key="1">
    <source>
        <dbReference type="SAM" id="MobiDB-lite"/>
    </source>
</evidence>
<feature type="chain" id="PRO_5020716003" evidence="2">
    <location>
        <begin position="20"/>
        <end position="108"/>
    </location>
</feature>
<evidence type="ECO:0000256" key="2">
    <source>
        <dbReference type="SAM" id="SignalP"/>
    </source>
</evidence>
<sequence>MRVVTILATLFALVPAAMALAHGEVPVHVAVRSDGKGGIKHFYKKDEEEFFRKRAMEKKRRDRIDERAAAAEPDSALYSDPDWTSNPLLSDSIPVQSTEGGIASYSDS</sequence>
<dbReference type="EMBL" id="SDIL01000018">
    <property type="protein sequence ID" value="RXK40466.1"/>
    <property type="molecule type" value="Genomic_DNA"/>
</dbReference>
<reference evidence="3 4" key="1">
    <citation type="submission" date="2016-06" db="EMBL/GenBank/DDBJ databases">
        <title>Evolution of pathogenesis and genome organization in the Tremellales.</title>
        <authorList>
            <person name="Cuomo C."/>
            <person name="Litvintseva A."/>
            <person name="Heitman J."/>
            <person name="Chen Y."/>
            <person name="Sun S."/>
            <person name="Springer D."/>
            <person name="Dromer F."/>
            <person name="Young S."/>
            <person name="Zeng Q."/>
            <person name="Chapman S."/>
            <person name="Gujja S."/>
            <person name="Saif S."/>
            <person name="Birren B."/>
        </authorList>
    </citation>
    <scope>NUCLEOTIDE SEQUENCE [LARGE SCALE GENOMIC DNA]</scope>
    <source>
        <strain evidence="3 4">ATCC 28783</strain>
    </source>
</reference>
<name>A0A4Q1BR75_TREME</name>
<gene>
    <name evidence="3" type="ORF">M231_02299</name>
</gene>
<dbReference type="OrthoDB" id="2561286at2759"/>
<proteinExistence type="predicted"/>
<dbReference type="InParanoid" id="A0A4Q1BR75"/>